<dbReference type="PRINTS" id="PR00252">
    <property type="entry name" value="NRIONCHANNEL"/>
</dbReference>
<dbReference type="SUPFAM" id="SSF63712">
    <property type="entry name" value="Nicotinic receptor ligand binding domain-like"/>
    <property type="match status" value="1"/>
</dbReference>
<protein>
    <submittedName>
        <fullName evidence="18">Neuronal acetylcholine receptor subunit alpha-9-I-like</fullName>
    </submittedName>
</protein>
<evidence type="ECO:0000313" key="18">
    <source>
        <dbReference type="RefSeq" id="XP_006812158.1"/>
    </source>
</evidence>
<feature type="transmembrane region" description="Helical" evidence="14">
    <location>
        <begin position="411"/>
        <end position="433"/>
    </location>
</feature>
<evidence type="ECO:0000256" key="14">
    <source>
        <dbReference type="SAM" id="Phobius"/>
    </source>
</evidence>
<evidence type="ECO:0000259" key="15">
    <source>
        <dbReference type="Pfam" id="PF02931"/>
    </source>
</evidence>
<evidence type="ECO:0000256" key="6">
    <source>
        <dbReference type="ARBA" id="ARBA00023065"/>
    </source>
</evidence>
<feature type="transmembrane region" description="Helical" evidence="14">
    <location>
        <begin position="285"/>
        <end position="304"/>
    </location>
</feature>
<dbReference type="InterPro" id="IPR036719">
    <property type="entry name" value="Neuro-gated_channel_TM_sf"/>
</dbReference>
<dbReference type="PANTHER" id="PTHR18945">
    <property type="entry name" value="NEUROTRANSMITTER GATED ION CHANNEL"/>
    <property type="match status" value="1"/>
</dbReference>
<keyword evidence="4 14" id="KW-1133">Transmembrane helix</keyword>
<evidence type="ECO:0000256" key="7">
    <source>
        <dbReference type="ARBA" id="ARBA00023136"/>
    </source>
</evidence>
<evidence type="ECO:0000256" key="3">
    <source>
        <dbReference type="ARBA" id="ARBA00022692"/>
    </source>
</evidence>
<dbReference type="Gene3D" id="2.70.170.10">
    <property type="entry name" value="Neurotransmitter-gated ion-channel ligand-binding domain"/>
    <property type="match status" value="1"/>
</dbReference>
<accession>A0ABM0LWL7</accession>
<evidence type="ECO:0000259" key="16">
    <source>
        <dbReference type="Pfam" id="PF02932"/>
    </source>
</evidence>
<dbReference type="Pfam" id="PF02931">
    <property type="entry name" value="Neur_chan_LBD"/>
    <property type="match status" value="1"/>
</dbReference>
<proteinExistence type="predicted"/>
<dbReference type="PRINTS" id="PR00254">
    <property type="entry name" value="NICOTINICR"/>
</dbReference>
<evidence type="ECO:0000313" key="17">
    <source>
        <dbReference type="Proteomes" id="UP000694865"/>
    </source>
</evidence>
<dbReference type="CDD" id="cd19051">
    <property type="entry name" value="LGIC_TM_cation"/>
    <property type="match status" value="1"/>
</dbReference>
<organism evidence="17 18">
    <name type="scientific">Saccoglossus kowalevskii</name>
    <name type="common">Acorn worm</name>
    <dbReference type="NCBI Taxonomy" id="10224"/>
    <lineage>
        <taxon>Eukaryota</taxon>
        <taxon>Metazoa</taxon>
        <taxon>Hemichordata</taxon>
        <taxon>Enteropneusta</taxon>
        <taxon>Harrimaniidae</taxon>
        <taxon>Saccoglossus</taxon>
    </lineage>
</organism>
<sequence>MYVGCGKDELSQFVADLVEKLLGDYPKYSVRPVRNDSDVITLTHRMTPIQLIDMDEKNQVIKLKCWLEQSWVDVHMQWESELYGGADVIQISIEHIWQPDIVLYGSVKDEFDRHYDTDVVIYSNGTIKALQPYLIIAECAIDATMFPFDEQKCVFRFASWSYSSRYIDIVKSDDSNIDRFVSNGEWELKEMPVENNSTVYVCCEDPFPYVEYTLHLKRRSTFYVVNIILPSFLASVLISVGFYLPSDSGERVSLCVISILSQFVFLTVVSDYMPPTSQVIPYLQAYFLILIGMAVISAFVTAYTLNLHFPGPACAEVPEYMKKYVVKFLAYISCTQVRIHYMFRRSVFEMRPMRINDMNHHAGAKDANQVTGLMSGQVEADETIRSESFDGVSQERRLREWREVARLIDRAFLIVYTILLLSLLTGFLSFLAIRGSGWHTEENNDGDH</sequence>
<keyword evidence="12" id="KW-0407">Ion channel</keyword>
<dbReference type="InterPro" id="IPR006201">
    <property type="entry name" value="Neur_channel"/>
</dbReference>
<keyword evidence="2" id="KW-1003">Cell membrane</keyword>
<dbReference type="RefSeq" id="XP_006812158.1">
    <property type="nucleotide sequence ID" value="XM_006812095.1"/>
</dbReference>
<evidence type="ECO:0000256" key="11">
    <source>
        <dbReference type="ARBA" id="ARBA00023286"/>
    </source>
</evidence>
<evidence type="ECO:0000256" key="8">
    <source>
        <dbReference type="ARBA" id="ARBA00023157"/>
    </source>
</evidence>
<evidence type="ECO:0000256" key="4">
    <source>
        <dbReference type="ARBA" id="ARBA00022989"/>
    </source>
</evidence>
<evidence type="ECO:0000256" key="2">
    <source>
        <dbReference type="ARBA" id="ARBA00022475"/>
    </source>
</evidence>
<dbReference type="InterPro" id="IPR002394">
    <property type="entry name" value="Nicotinic_acetylcholine_rcpt"/>
</dbReference>
<evidence type="ECO:0000256" key="1">
    <source>
        <dbReference type="ARBA" id="ARBA00022448"/>
    </source>
</evidence>
<dbReference type="SUPFAM" id="SSF90112">
    <property type="entry name" value="Neurotransmitter-gated ion-channel transmembrane pore"/>
    <property type="match status" value="1"/>
</dbReference>
<dbReference type="InterPro" id="IPR038050">
    <property type="entry name" value="Neuro_actylchol_rec"/>
</dbReference>
<keyword evidence="17" id="KW-1185">Reference proteome</keyword>
<keyword evidence="8" id="KW-1015">Disulfide bond</keyword>
<keyword evidence="10" id="KW-0325">Glycoprotein</keyword>
<comment type="subcellular location">
    <subcellularLocation>
        <location evidence="13">Synaptic cell membrane</location>
        <topology evidence="13">Multi-pass membrane protein</topology>
    </subcellularLocation>
</comment>
<keyword evidence="3 14" id="KW-0812">Transmembrane</keyword>
<keyword evidence="11" id="KW-1071">Ligand-gated ion channel</keyword>
<dbReference type="InterPro" id="IPR006202">
    <property type="entry name" value="Neur_chan_lig-bd"/>
</dbReference>
<dbReference type="GeneID" id="102805295"/>
<feature type="domain" description="Neurotransmitter-gated ion-channel transmembrane" evidence="16">
    <location>
        <begin position="227"/>
        <end position="420"/>
    </location>
</feature>
<keyword evidence="5" id="KW-0770">Synapse</keyword>
<keyword evidence="7 14" id="KW-0472">Membrane</keyword>
<evidence type="ECO:0000256" key="10">
    <source>
        <dbReference type="ARBA" id="ARBA00023180"/>
    </source>
</evidence>
<feature type="domain" description="Neurotransmitter-gated ion-channel ligand-binding" evidence="15">
    <location>
        <begin position="16"/>
        <end position="219"/>
    </location>
</feature>
<dbReference type="InterPro" id="IPR006029">
    <property type="entry name" value="Neurotrans-gated_channel_TM"/>
</dbReference>
<dbReference type="Gene3D" id="1.20.58.390">
    <property type="entry name" value="Neurotransmitter-gated ion-channel transmembrane domain"/>
    <property type="match status" value="1"/>
</dbReference>
<name>A0ABM0LWL7_SACKO</name>
<reference evidence="18" key="1">
    <citation type="submission" date="2025-08" db="UniProtKB">
        <authorList>
            <consortium name="RefSeq"/>
        </authorList>
    </citation>
    <scope>IDENTIFICATION</scope>
    <source>
        <tissue evidence="18">Testes</tissue>
    </source>
</reference>
<dbReference type="Proteomes" id="UP000694865">
    <property type="component" value="Unplaced"/>
</dbReference>
<feature type="transmembrane region" description="Helical" evidence="14">
    <location>
        <begin position="222"/>
        <end position="245"/>
    </location>
</feature>
<evidence type="ECO:0000256" key="9">
    <source>
        <dbReference type="ARBA" id="ARBA00023170"/>
    </source>
</evidence>
<evidence type="ECO:0000256" key="5">
    <source>
        <dbReference type="ARBA" id="ARBA00023018"/>
    </source>
</evidence>
<keyword evidence="6" id="KW-0406">Ion transport</keyword>
<dbReference type="InterPro" id="IPR036734">
    <property type="entry name" value="Neur_chan_lig-bd_sf"/>
</dbReference>
<dbReference type="Pfam" id="PF02932">
    <property type="entry name" value="Neur_chan_memb"/>
    <property type="match status" value="1"/>
</dbReference>
<dbReference type="CDD" id="cd18997">
    <property type="entry name" value="LGIC_ECD_nAChR"/>
    <property type="match status" value="1"/>
</dbReference>
<keyword evidence="9" id="KW-0675">Receptor</keyword>
<gene>
    <name evidence="18" type="primary">LOC102805295</name>
</gene>
<keyword evidence="1" id="KW-0813">Transport</keyword>
<feature type="transmembrane region" description="Helical" evidence="14">
    <location>
        <begin position="251"/>
        <end position="273"/>
    </location>
</feature>
<evidence type="ECO:0000256" key="13">
    <source>
        <dbReference type="ARBA" id="ARBA00034099"/>
    </source>
</evidence>
<evidence type="ECO:0000256" key="12">
    <source>
        <dbReference type="ARBA" id="ARBA00023303"/>
    </source>
</evidence>